<dbReference type="Gene3D" id="2.130.10.10">
    <property type="entry name" value="YVTN repeat-like/Quinoprotein amine dehydrogenase"/>
    <property type="match status" value="1"/>
</dbReference>
<dbReference type="RefSeq" id="XP_046065226.1">
    <property type="nucleotide sequence ID" value="XM_046212829.1"/>
</dbReference>
<reference evidence="2" key="1">
    <citation type="submission" date="2021-12" db="EMBL/GenBank/DDBJ databases">
        <title>Convergent genome expansion in fungi linked to evolution of root-endophyte symbiosis.</title>
        <authorList>
            <consortium name="DOE Joint Genome Institute"/>
            <person name="Ke Y.-H."/>
            <person name="Bonito G."/>
            <person name="Liao H.-L."/>
            <person name="Looney B."/>
            <person name="Rojas-Flechas A."/>
            <person name="Nash J."/>
            <person name="Hameed K."/>
            <person name="Schadt C."/>
            <person name="Martin F."/>
            <person name="Crous P.W."/>
            <person name="Miettinen O."/>
            <person name="Magnuson J.K."/>
            <person name="Labbe J."/>
            <person name="Jacobson D."/>
            <person name="Doktycz M.J."/>
            <person name="Veneault-Fourrey C."/>
            <person name="Kuo A."/>
            <person name="Mondo S."/>
            <person name="Calhoun S."/>
            <person name="Riley R."/>
            <person name="Ohm R."/>
            <person name="LaButti K."/>
            <person name="Andreopoulos B."/>
            <person name="Pangilinan J."/>
            <person name="Nolan M."/>
            <person name="Tritt A."/>
            <person name="Clum A."/>
            <person name="Lipzen A."/>
            <person name="Daum C."/>
            <person name="Barry K."/>
            <person name="Grigoriev I.V."/>
            <person name="Vilgalys R."/>
        </authorList>
    </citation>
    <scope>NUCLEOTIDE SEQUENCE</scope>
    <source>
        <strain evidence="2">PMI_201</strain>
    </source>
</reference>
<accession>A0AAD4KDY9</accession>
<proteinExistence type="predicted"/>
<organism evidence="2 3">
    <name type="scientific">Talaromyces proteolyticus</name>
    <dbReference type="NCBI Taxonomy" id="1131652"/>
    <lineage>
        <taxon>Eukaryota</taxon>
        <taxon>Fungi</taxon>
        <taxon>Dikarya</taxon>
        <taxon>Ascomycota</taxon>
        <taxon>Pezizomycotina</taxon>
        <taxon>Eurotiomycetes</taxon>
        <taxon>Eurotiomycetidae</taxon>
        <taxon>Eurotiales</taxon>
        <taxon>Trichocomaceae</taxon>
        <taxon>Talaromyces</taxon>
        <taxon>Talaromyces sect. Bacilispori</taxon>
    </lineage>
</organism>
<evidence type="ECO:0008006" key="4">
    <source>
        <dbReference type="Google" id="ProtNLM"/>
    </source>
</evidence>
<comment type="caution">
    <text evidence="2">The sequence shown here is derived from an EMBL/GenBank/DDBJ whole genome shotgun (WGS) entry which is preliminary data.</text>
</comment>
<feature type="region of interest" description="Disordered" evidence="1">
    <location>
        <begin position="220"/>
        <end position="248"/>
    </location>
</feature>
<keyword evidence="3" id="KW-1185">Reference proteome</keyword>
<name>A0AAD4KDY9_9EURO</name>
<dbReference type="InterPro" id="IPR036322">
    <property type="entry name" value="WD40_repeat_dom_sf"/>
</dbReference>
<evidence type="ECO:0000256" key="1">
    <source>
        <dbReference type="SAM" id="MobiDB-lite"/>
    </source>
</evidence>
<dbReference type="InterPro" id="IPR015943">
    <property type="entry name" value="WD40/YVTN_repeat-like_dom_sf"/>
</dbReference>
<feature type="compositionally biased region" description="Polar residues" evidence="1">
    <location>
        <begin position="442"/>
        <end position="456"/>
    </location>
</feature>
<dbReference type="AlphaFoldDB" id="A0AAD4KDY9"/>
<dbReference type="EMBL" id="JAJTJA010000017">
    <property type="protein sequence ID" value="KAH8688754.1"/>
    <property type="molecule type" value="Genomic_DNA"/>
</dbReference>
<protein>
    <recommendedName>
        <fullName evidence="4">Nucleoporin NUP37</fullName>
    </recommendedName>
</protein>
<evidence type="ECO:0000313" key="2">
    <source>
        <dbReference type="EMBL" id="KAH8688754.1"/>
    </source>
</evidence>
<sequence>MTSSFATPIVRQRDDGLQLSYSLPHRVFTAKPYPLLAPNGSTIIVYGHDDGIRIIWRGGQPFLPSPIEKKQEASVTTRKPNNVQNIDESIMIIDSDDEEPAPATSHTHEAPQVDIFEDEETEIDPSHPYEPIIYHVDIPLGSKALQLAVPSVLPEKARSLGYTVPPILTKLIVVSVICADSKLRVITFPLAPPHPKTAKLGPKPQTITLDATVSHNEIPNGASMTFTCGKDEKESTRHTRSRPGSSQPVDTNWDLLVATHTAEASGTLLVYSIPIRRDTEDLYTIAISDIRPIQTHHLPSPAKAISFNPSPYPSARHSHLLVSFSDGYVKILECLEASKGTRNQNEDERLGPSGKWLLTLYVGFESAANVLGRRKTIVDAAWALFGKAIIVLLADGEWGVWDVEGAGPGSEPGPLVGQTSVRGVTGGSLTAFSISGRIVGSPQASKSQSTSNSVSEQRSKFAPMTPSTRRIREDTLFRGAQTPTPPSLHGEIAIIQTNSWRATLAEEAVLIRHGEQIAIIPSLLSLWRSAAKASGTFDASIRSRVSTLGNVNFLGERLTGVAHLPSAVRTGRNKDQQEYEIFITAEHRFIILAPKLAESTPHAGEH</sequence>
<feature type="region of interest" description="Disordered" evidence="1">
    <location>
        <begin position="440"/>
        <end position="467"/>
    </location>
</feature>
<gene>
    <name evidence="2" type="ORF">BGW36DRAFT_331195</name>
</gene>
<dbReference type="Proteomes" id="UP001201262">
    <property type="component" value="Unassembled WGS sequence"/>
</dbReference>
<dbReference type="SUPFAM" id="SSF50978">
    <property type="entry name" value="WD40 repeat-like"/>
    <property type="match status" value="1"/>
</dbReference>
<evidence type="ECO:0000313" key="3">
    <source>
        <dbReference type="Proteomes" id="UP001201262"/>
    </source>
</evidence>
<dbReference type="GeneID" id="70243116"/>